<organism evidence="1 2">
    <name type="scientific">Taklimakanibacter albus</name>
    <dbReference type="NCBI Taxonomy" id="2800327"/>
    <lineage>
        <taxon>Bacteria</taxon>
        <taxon>Pseudomonadati</taxon>
        <taxon>Pseudomonadota</taxon>
        <taxon>Alphaproteobacteria</taxon>
        <taxon>Hyphomicrobiales</taxon>
        <taxon>Aestuariivirgaceae</taxon>
        <taxon>Taklimakanibacter</taxon>
    </lineage>
</organism>
<gene>
    <name evidence="1" type="ORF">JHL16_16745</name>
</gene>
<dbReference type="EMBL" id="JAENHL010000007">
    <property type="protein sequence ID" value="MBK1868008.1"/>
    <property type="molecule type" value="Genomic_DNA"/>
</dbReference>
<sequence>MARLLEVKDLTVRFGETTAVRNVSLRVDQGEVLGIVGESGSGKSVTCRAFMRLLPPSAAVTGDVSFDGQSISAMSTQDLRRIRGRDIGMIFQNPASHLDPLLRIGAQIAEPIRRHLATGQAAANAQAVDLLRQVGITEPTQRAQAYPHEFSGGMKQRAMIATAIGCGPKLLIADEPTTALDVTVQARILDLLRHLNRNNGLSIVLISHDLGVIAQNCSRIIVMRQGEIVEQGSTREIIEAPKHPYTRLLLDSQPSRSKASSSLISSGSTRPLLTVKNLTVTFPKRRDLVSRFTGKDTEPFRALDRVSLTVEAGETVGIVGESGSGKSTLARAIVRLVTPAAGEIVFDGKEASTDGAFRRAVQMVFQNPYDSLNPRLKVKEAIAEPIRRHRLAEGAEIARRVDDLADKVELPRALLERYPSQLSGGQCQRAGLARALAVEPRFLIADEITSALDVTTQAQILKLLDRLRRERGLTMLYVSHDLSVVSAFCQRVYVFKAGRIVEEGPAAKVMREPADAYTRELVRSIPRLDAIED</sequence>
<dbReference type="Proteomes" id="UP000616151">
    <property type="component" value="Unassembled WGS sequence"/>
</dbReference>
<accession>A0ACC5R634</accession>
<keyword evidence="1" id="KW-0067">ATP-binding</keyword>
<name>A0ACC5R634_9HYPH</name>
<keyword evidence="2" id="KW-1185">Reference proteome</keyword>
<comment type="caution">
    <text evidence="1">The sequence shown here is derived from an EMBL/GenBank/DDBJ whole genome shotgun (WGS) entry which is preliminary data.</text>
</comment>
<proteinExistence type="predicted"/>
<reference evidence="1" key="1">
    <citation type="submission" date="2021-01" db="EMBL/GenBank/DDBJ databases">
        <authorList>
            <person name="Sun Q."/>
        </authorList>
    </citation>
    <scope>NUCLEOTIDE SEQUENCE</scope>
    <source>
        <strain evidence="1">YIM B02566</strain>
    </source>
</reference>
<protein>
    <submittedName>
        <fullName evidence="1">ABC transporter ATP-binding protein</fullName>
    </submittedName>
</protein>
<keyword evidence="1" id="KW-0547">Nucleotide-binding</keyword>
<evidence type="ECO:0000313" key="2">
    <source>
        <dbReference type="Proteomes" id="UP000616151"/>
    </source>
</evidence>
<evidence type="ECO:0000313" key="1">
    <source>
        <dbReference type="EMBL" id="MBK1868008.1"/>
    </source>
</evidence>